<dbReference type="AlphaFoldDB" id="A0A5B8IXR3"/>
<comment type="function">
    <text evidence="1">Probable oxidoreductase that may play a role as regulator of mitochondrial function.</text>
</comment>
<protein>
    <recommendedName>
        <fullName evidence="3">Pyridine nucleotide-disulfide oxidoreductase domain-containing protein 2</fullName>
    </recommendedName>
</protein>
<comment type="subunit">
    <text evidence="2">Interacts with COX5B; this interaction may contribute to localize PYROXD2 to the inner face of the inner mitochondrial membrane.</text>
</comment>
<name>A0A5B8IXR3_9MICC</name>
<reference evidence="5 7" key="1">
    <citation type="submission" date="2019-07" db="EMBL/GenBank/DDBJ databases">
        <title>Complete Genome Sequence of drought tolerant Plant Growth-Promoting Rhizobacterium Glutamicibacter halophytocola DR408.</title>
        <authorList>
            <person name="Nishu S.D."/>
            <person name="Lee T.K."/>
        </authorList>
    </citation>
    <scope>NUCLEOTIDE SEQUENCE [LARGE SCALE GENOMIC DNA]</scope>
    <source>
        <strain evidence="5 7">DR408</strain>
    </source>
</reference>
<evidence type="ECO:0000313" key="7">
    <source>
        <dbReference type="Proteomes" id="UP000320717"/>
    </source>
</evidence>
<dbReference type="SUPFAM" id="SSF51905">
    <property type="entry name" value="FAD/NAD(P)-binding domain"/>
    <property type="match status" value="1"/>
</dbReference>
<dbReference type="RefSeq" id="WP_146277150.1">
    <property type="nucleotide sequence ID" value="NZ_CP042260.1"/>
</dbReference>
<evidence type="ECO:0000313" key="8">
    <source>
        <dbReference type="Proteomes" id="UP001060018"/>
    </source>
</evidence>
<dbReference type="Gene3D" id="3.90.660.50">
    <property type="match status" value="1"/>
</dbReference>
<sequence length="477" mass="49914">MIDVAVVGAGPNGLAAAAVAARAGLAVQVYEANDSIGGAARTQSLNGSEAIFDLGSAVHPMAMQSAAMRELGVHERVEFITPELSFAHVLDGRTACAYKDLERTAEALGGADGQMYRRLVEPLVHQIDGISATLLDTLLRIPRHPQALAVFAAATVGGMGLKEVFSTKYEKAAALYSGCSAHVAGGSRGPASAGAGLFLAATAHAKGWPIPRGGSQAISDALAAEAMAHGAQIHTGVRVNHIDELAAQNILFDTSAEDAAKLSAGHLPEQLSRALSTTRRSPGSCLVHFVLSEPVPWRDQALAAAGTVHLGGTAAQVGKAERAAVHRGSADPFIIVAQPSQFDDSRAPAGQHVIWAYCHVPLDSPADMRHEIQSMIQRAAPGFSEIILEAHVVTAKDLERQNPALIGGDLSGGTMDLLGTIKRPRVSLDPWYLKSKGLYLVSSAAPPGPSVHGMGGYLGAQSMLKREYRINNWKSVE</sequence>
<evidence type="ECO:0000256" key="1">
    <source>
        <dbReference type="ARBA" id="ARBA00037217"/>
    </source>
</evidence>
<reference evidence="6" key="2">
    <citation type="journal article" date="2022" name="Pest Manag. Sci.">
        <title>Glutamicibacter halophytocola-mediated host fitness of potato tuber moth on Solanaceae crops.</title>
        <authorList>
            <person name="Wang W."/>
            <person name="Xiao G."/>
            <person name="Du G."/>
            <person name="Chang L."/>
            <person name="Yang Y."/>
            <person name="Ye J."/>
            <person name="Chen B."/>
        </authorList>
    </citation>
    <scope>NUCLEOTIDE SEQUENCE</scope>
    <source>
        <strain evidence="6">S2</strain>
    </source>
</reference>
<feature type="domain" description="Amine oxidase" evidence="4">
    <location>
        <begin position="13"/>
        <end position="311"/>
    </location>
</feature>
<evidence type="ECO:0000313" key="6">
    <source>
        <dbReference type="EMBL" id="UUX59052.1"/>
    </source>
</evidence>
<keyword evidence="7" id="KW-1185">Reference proteome</keyword>
<dbReference type="Pfam" id="PF01593">
    <property type="entry name" value="Amino_oxidase"/>
    <property type="match status" value="1"/>
</dbReference>
<dbReference type="EMBL" id="CP042260">
    <property type="protein sequence ID" value="QDY66907.1"/>
    <property type="molecule type" value="Genomic_DNA"/>
</dbReference>
<accession>A0A5B8IXR3</accession>
<proteinExistence type="predicted"/>
<dbReference type="Proteomes" id="UP000320717">
    <property type="component" value="Chromosome"/>
</dbReference>
<evidence type="ECO:0000256" key="3">
    <source>
        <dbReference type="ARBA" id="ARBA00040298"/>
    </source>
</evidence>
<evidence type="ECO:0000259" key="4">
    <source>
        <dbReference type="Pfam" id="PF01593"/>
    </source>
</evidence>
<dbReference type="InterPro" id="IPR002937">
    <property type="entry name" value="Amino_oxidase"/>
</dbReference>
<dbReference type="PANTHER" id="PTHR10668:SF105">
    <property type="entry name" value="DEHYDROGENASE-RELATED"/>
    <property type="match status" value="1"/>
</dbReference>
<evidence type="ECO:0000256" key="2">
    <source>
        <dbReference type="ARBA" id="ARBA00038825"/>
    </source>
</evidence>
<evidence type="ECO:0000313" key="5">
    <source>
        <dbReference type="EMBL" id="QDY66907.1"/>
    </source>
</evidence>
<dbReference type="PANTHER" id="PTHR10668">
    <property type="entry name" value="PHYTOENE DEHYDROGENASE"/>
    <property type="match status" value="1"/>
</dbReference>
<dbReference type="Gene3D" id="3.50.50.60">
    <property type="entry name" value="FAD/NAD(P)-binding domain"/>
    <property type="match status" value="2"/>
</dbReference>
<dbReference type="InterPro" id="IPR036188">
    <property type="entry name" value="FAD/NAD-bd_sf"/>
</dbReference>
<gene>
    <name evidence="5" type="ORF">FQA45_11545</name>
    <name evidence="6" type="ORF">NUH22_17430</name>
</gene>
<dbReference type="OrthoDB" id="833207at2"/>
<dbReference type="Proteomes" id="UP001060018">
    <property type="component" value="Chromosome"/>
</dbReference>
<dbReference type="EMBL" id="CP102487">
    <property type="protein sequence ID" value="UUX59052.1"/>
    <property type="molecule type" value="Genomic_DNA"/>
</dbReference>
<dbReference type="PRINTS" id="PR00419">
    <property type="entry name" value="ADXRDTASE"/>
</dbReference>
<dbReference type="GO" id="GO:0016491">
    <property type="term" value="F:oxidoreductase activity"/>
    <property type="evidence" value="ECO:0007669"/>
    <property type="project" value="InterPro"/>
</dbReference>
<organism evidence="6 8">
    <name type="scientific">Glutamicibacter halophytocola</name>
    <dbReference type="NCBI Taxonomy" id="1933880"/>
    <lineage>
        <taxon>Bacteria</taxon>
        <taxon>Bacillati</taxon>
        <taxon>Actinomycetota</taxon>
        <taxon>Actinomycetes</taxon>
        <taxon>Micrococcales</taxon>
        <taxon>Micrococcaceae</taxon>
        <taxon>Glutamicibacter</taxon>
    </lineage>
</organism>